<dbReference type="EMBL" id="CP060696">
    <property type="protein sequence ID" value="QNO17305.1"/>
    <property type="molecule type" value="Genomic_DNA"/>
</dbReference>
<protein>
    <submittedName>
        <fullName evidence="1">Uncharacterized protein</fullName>
    </submittedName>
</protein>
<reference evidence="1 2" key="1">
    <citation type="submission" date="2020-08" db="EMBL/GenBank/DDBJ databases">
        <authorList>
            <person name="Ren C."/>
            <person name="Gu Y."/>
            <person name="Xu Y."/>
        </authorList>
    </citation>
    <scope>NUCLEOTIDE SEQUENCE [LARGE SCALE GENOMIC DNA]</scope>
    <source>
        <strain evidence="1 2">LBM18003</strain>
    </source>
</reference>
<evidence type="ECO:0000313" key="1">
    <source>
        <dbReference type="EMBL" id="QNO17305.1"/>
    </source>
</evidence>
<keyword evidence="2" id="KW-1185">Reference proteome</keyword>
<organism evidence="1 2">
    <name type="scientific">Caproicibacterium amylolyticum</name>
    <dbReference type="NCBI Taxonomy" id="2766537"/>
    <lineage>
        <taxon>Bacteria</taxon>
        <taxon>Bacillati</taxon>
        <taxon>Bacillota</taxon>
        <taxon>Clostridia</taxon>
        <taxon>Eubacteriales</taxon>
        <taxon>Oscillospiraceae</taxon>
        <taxon>Caproicibacterium</taxon>
    </lineage>
</organism>
<gene>
    <name evidence="1" type="ORF">H6X83_10150</name>
</gene>
<proteinExistence type="predicted"/>
<sequence>MITHDFSPFPAALAVQYNIDDIGKMFAGTFLIKKSFENLSIWVSFIVYAKIAPLLCSP</sequence>
<dbReference type="RefSeq" id="WP_212506373.1">
    <property type="nucleotide sequence ID" value="NZ_CP060696.1"/>
</dbReference>
<name>A0A7G9WF43_9FIRM</name>
<accession>A0A7G9WF43</accession>
<dbReference type="AlphaFoldDB" id="A0A7G9WF43"/>
<evidence type="ECO:0000313" key="2">
    <source>
        <dbReference type="Proteomes" id="UP000516046"/>
    </source>
</evidence>
<dbReference type="Proteomes" id="UP000516046">
    <property type="component" value="Chromosome"/>
</dbReference>
<dbReference type="KEGG" id="caml:H6X83_10150"/>